<dbReference type="EMBL" id="JACIDO010000010">
    <property type="protein sequence ID" value="MBB3937536.1"/>
    <property type="molecule type" value="Genomic_DNA"/>
</dbReference>
<dbReference type="OrthoDB" id="9798876at2"/>
<dbReference type="PANTHER" id="PTHR33619:SF3">
    <property type="entry name" value="POLYSACCHARIDE EXPORT PROTEIN GFCE-RELATED"/>
    <property type="match status" value="1"/>
</dbReference>
<gene>
    <name evidence="4" type="ORF">GGR05_003703</name>
</gene>
<dbReference type="Pfam" id="PF02563">
    <property type="entry name" value="Poly_export"/>
    <property type="match status" value="1"/>
</dbReference>
<sequence>MRAIRTIARSMFRDPERRSRIVATAGALLLVSQLMGPARADADDTYRLAPGDTLTFDFVDDALPAEQLPVSSGGGVSIPLLGDFPVAGRTVTEALGAMRTAFVERKFLVDPQISLSVASFRPIYVLGDVKAPGSFAFHPLLNVEQAVALAGGQAVGGITAEDRVVARARLRGDIDEIEVQTAQEAVIAARLTVQLAGRSDLTADDLPPKTRPLIRDELLGALMPTARKILSTEQRGFETRRAQLTEAIAEVRSALVNLDELAQKQKAVIESARAESERVKTLNRRGLKTLTEVAGGERDATSQESHLLEIYNQASTTRRELGELQRQLDDLTDNRSRLALTDLQARTAEIERLLASRSSIEEQILLLGSLAADAERRAATVQFQYRIRRLEDDRAVTQDAALDTHVLPGDTVLVSIADGSTSMSALPLASRALEGLSQ</sequence>
<accession>A0A7W6BT54</accession>
<dbReference type="GO" id="GO:0015159">
    <property type="term" value="F:polysaccharide transmembrane transporter activity"/>
    <property type="evidence" value="ECO:0007669"/>
    <property type="project" value="InterPro"/>
</dbReference>
<keyword evidence="1" id="KW-0732">Signal</keyword>
<dbReference type="Gene3D" id="3.10.560.10">
    <property type="entry name" value="Outer membrane lipoprotein wza domain like"/>
    <property type="match status" value="1"/>
</dbReference>
<protein>
    <submittedName>
        <fullName evidence="4">Exopolysaccharide production protein ExoF</fullName>
    </submittedName>
</protein>
<organism evidence="4 5">
    <name type="scientific">Aureimonas phyllosphaerae</name>
    <dbReference type="NCBI Taxonomy" id="1166078"/>
    <lineage>
        <taxon>Bacteria</taxon>
        <taxon>Pseudomonadati</taxon>
        <taxon>Pseudomonadota</taxon>
        <taxon>Alphaproteobacteria</taxon>
        <taxon>Hyphomicrobiales</taxon>
        <taxon>Aurantimonadaceae</taxon>
        <taxon>Aureimonas</taxon>
    </lineage>
</organism>
<evidence type="ECO:0000256" key="1">
    <source>
        <dbReference type="ARBA" id="ARBA00022729"/>
    </source>
</evidence>
<comment type="caution">
    <text evidence="4">The sequence shown here is derived from an EMBL/GenBank/DDBJ whole genome shotgun (WGS) entry which is preliminary data.</text>
</comment>
<evidence type="ECO:0000256" key="2">
    <source>
        <dbReference type="SAM" id="Coils"/>
    </source>
</evidence>
<dbReference type="RefSeq" id="WP_090964839.1">
    <property type="nucleotide sequence ID" value="NZ_FOOA01000015.1"/>
</dbReference>
<dbReference type="InterPro" id="IPR003715">
    <property type="entry name" value="Poly_export_N"/>
</dbReference>
<dbReference type="PANTHER" id="PTHR33619">
    <property type="entry name" value="POLYSACCHARIDE EXPORT PROTEIN GFCE-RELATED"/>
    <property type="match status" value="1"/>
</dbReference>
<keyword evidence="5" id="KW-1185">Reference proteome</keyword>
<dbReference type="Proteomes" id="UP000531216">
    <property type="component" value="Unassembled WGS sequence"/>
</dbReference>
<feature type="coiled-coil region" evidence="2">
    <location>
        <begin position="241"/>
        <end position="275"/>
    </location>
</feature>
<evidence type="ECO:0000313" key="4">
    <source>
        <dbReference type="EMBL" id="MBB3937536.1"/>
    </source>
</evidence>
<dbReference type="Gene3D" id="3.30.1950.10">
    <property type="entry name" value="wza like domain"/>
    <property type="match status" value="1"/>
</dbReference>
<keyword evidence="2" id="KW-0175">Coiled coil</keyword>
<reference evidence="4 5" key="1">
    <citation type="submission" date="2020-08" db="EMBL/GenBank/DDBJ databases">
        <title>Genomic Encyclopedia of Type Strains, Phase IV (KMG-IV): sequencing the most valuable type-strain genomes for metagenomic binning, comparative biology and taxonomic classification.</title>
        <authorList>
            <person name="Goeker M."/>
        </authorList>
    </citation>
    <scope>NUCLEOTIDE SEQUENCE [LARGE SCALE GENOMIC DNA]</scope>
    <source>
        <strain evidence="4 5">DSM 25024</strain>
    </source>
</reference>
<evidence type="ECO:0000313" key="5">
    <source>
        <dbReference type="Proteomes" id="UP000531216"/>
    </source>
</evidence>
<proteinExistence type="predicted"/>
<dbReference type="InterPro" id="IPR049712">
    <property type="entry name" value="Poly_export"/>
</dbReference>
<feature type="coiled-coil region" evidence="2">
    <location>
        <begin position="314"/>
        <end position="341"/>
    </location>
</feature>
<feature type="domain" description="Polysaccharide export protein N-terminal" evidence="3">
    <location>
        <begin position="42"/>
        <end position="117"/>
    </location>
</feature>
<dbReference type="AlphaFoldDB" id="A0A7W6BT54"/>
<name>A0A7W6BT54_9HYPH</name>
<evidence type="ECO:0000259" key="3">
    <source>
        <dbReference type="Pfam" id="PF02563"/>
    </source>
</evidence>